<evidence type="ECO:0000256" key="4">
    <source>
        <dbReference type="ARBA" id="ARBA00022968"/>
    </source>
</evidence>
<gene>
    <name evidence="10" type="primary">LOC107014185</name>
</gene>
<evidence type="ECO:0000313" key="9">
    <source>
        <dbReference type="Proteomes" id="UP000694930"/>
    </source>
</evidence>
<reference evidence="10" key="2">
    <citation type="submission" date="2025-08" db="UniProtKB">
        <authorList>
            <consortium name="RefSeq"/>
        </authorList>
    </citation>
    <scope>IDENTIFICATION</scope>
</reference>
<keyword evidence="3" id="KW-0808">Transferase</keyword>
<evidence type="ECO:0000256" key="1">
    <source>
        <dbReference type="ARBA" id="ARBA00004606"/>
    </source>
</evidence>
<evidence type="ECO:0000256" key="7">
    <source>
        <dbReference type="SAM" id="Coils"/>
    </source>
</evidence>
<dbReference type="SUPFAM" id="SSF53335">
    <property type="entry name" value="S-adenosyl-L-methionine-dependent methyltransferases"/>
    <property type="match status" value="1"/>
</dbReference>
<dbReference type="Pfam" id="PF03141">
    <property type="entry name" value="Methyltransf_29"/>
    <property type="match status" value="1"/>
</dbReference>
<accession>A0ABM1GDD5</accession>
<evidence type="ECO:0000256" key="6">
    <source>
        <dbReference type="ARBA" id="ARBA00037847"/>
    </source>
</evidence>
<keyword evidence="9" id="KW-1185">Reference proteome</keyword>
<evidence type="ECO:0000313" key="10">
    <source>
        <dbReference type="RefSeq" id="XP_015069523.1"/>
    </source>
</evidence>
<dbReference type="GeneID" id="107014185"/>
<dbReference type="Proteomes" id="UP000694930">
    <property type="component" value="Chromosome 3"/>
</dbReference>
<reference evidence="9" key="1">
    <citation type="journal article" date="2014" name="Nat. Genet.">
        <title>The genome of the stress-tolerant wild tomato species Solanum pennellii.</title>
        <authorList>
            <person name="Bolger A."/>
            <person name="Scossa F."/>
            <person name="Bolger M.E."/>
            <person name="Lanz C."/>
            <person name="Maumus F."/>
            <person name="Tohge T."/>
            <person name="Quesneville H."/>
            <person name="Alseekh S."/>
            <person name="Sorensen I."/>
            <person name="Lichtenstein G."/>
            <person name="Fich E.A."/>
            <person name="Conte M."/>
            <person name="Keller H."/>
            <person name="Schneeberger K."/>
            <person name="Schwacke R."/>
            <person name="Ofner I."/>
            <person name="Vrebalov J."/>
            <person name="Xu Y."/>
            <person name="Osorio S."/>
            <person name="Aflitos S.A."/>
            <person name="Schijlen E."/>
            <person name="Jimenez-Gomez J.M."/>
            <person name="Ryngajllo M."/>
            <person name="Kimura S."/>
            <person name="Kumar R."/>
            <person name="Koenig D."/>
            <person name="Headland L.R."/>
            <person name="Maloof J.N."/>
            <person name="Sinha N."/>
            <person name="van Ham R.C."/>
            <person name="Lankhorst R.K."/>
            <person name="Mao L."/>
            <person name="Vogel A."/>
            <person name="Arsova B."/>
            <person name="Panstruga R."/>
            <person name="Fei Z."/>
            <person name="Rose J.K."/>
            <person name="Zamir D."/>
            <person name="Carrari F."/>
            <person name="Giovannoni J.J."/>
            <person name="Weigel D."/>
            <person name="Usadel B."/>
            <person name="Fernie A.R."/>
        </authorList>
    </citation>
    <scope>NUCLEOTIDE SEQUENCE [LARGE SCALE GENOMIC DNA]</scope>
    <source>
        <strain evidence="9">cv. LA0716</strain>
    </source>
</reference>
<evidence type="ECO:0000256" key="2">
    <source>
        <dbReference type="ARBA" id="ARBA00008361"/>
    </source>
</evidence>
<dbReference type="InterPro" id="IPR029063">
    <property type="entry name" value="SAM-dependent_MTases_sf"/>
</dbReference>
<proteinExistence type="inferred from homology"/>
<keyword evidence="8" id="KW-1133">Transmembrane helix</keyword>
<feature type="transmembrane region" description="Helical" evidence="8">
    <location>
        <begin position="21"/>
        <end position="45"/>
    </location>
</feature>
<dbReference type="Gene3D" id="3.40.50.150">
    <property type="entry name" value="Vaccinia Virus protein VP39"/>
    <property type="match status" value="1"/>
</dbReference>
<evidence type="ECO:0000256" key="3">
    <source>
        <dbReference type="ARBA" id="ARBA00022603"/>
    </source>
</evidence>
<keyword evidence="8" id="KW-0812">Transmembrane</keyword>
<keyword evidence="5" id="KW-0325">Glycoprotein</keyword>
<sequence length="457" mass="53269">MGNNLNFRKCRFVKIMSSFQLVLGGLVIFVSLSTLFSFYSVGFFMHDEDICRHFYGAYNGFDITSLSARVDEVLNKMETLQDKLELMVKQMDKAKVDELSSSYISRFEYKRLLEEDVIKPLSSAQSSLRQIRLPRVETSGSVREDPLINTFVMEEMRKYITPKVNRNGDVNVYGTLMIYNTIGHACVLMKKELEEYMDYEIGSYCKDDWNLAQKLMLNGCDPLPRRRCLARASKLYLKPYPIDKSLWTIPDGRNIRWSNYKCRNFECLLRKNTKKGFEMEKEKVKWVTNSSVPVDFLIKDVLGIKAGEIRIGIDYGVGTGSFAARMREHNVTIISTAMNLEAPFSETIALRGLVPLYVTLSQRLPFFDNTMDLIHTIGLIDGWIDLQLLDFILFDWDRVLRPGGLLWIDRFFCNRRDIDDFMYMFLQFRYKKHKWAISPKSKDEVYLSALLEKPKRS</sequence>
<dbReference type="PANTHER" id="PTHR44067">
    <property type="entry name" value="S-ADENOSYL-L-METHIONINE-DEPENDENT METHYLTRANSFERASE SUPERFAMILY PROTEIN-RELATED"/>
    <property type="match status" value="1"/>
</dbReference>
<comment type="similarity">
    <text evidence="2">Belongs to the methyltransferase superfamily.</text>
</comment>
<evidence type="ECO:0000256" key="5">
    <source>
        <dbReference type="ARBA" id="ARBA00023180"/>
    </source>
</evidence>
<keyword evidence="4" id="KW-0735">Signal-anchor</keyword>
<dbReference type="PANTHER" id="PTHR44067:SF15">
    <property type="entry name" value="METHYLTRANSFERASE TYPE 11 DOMAIN-CONTAINING PROTEIN"/>
    <property type="match status" value="1"/>
</dbReference>
<organism evidence="9 10">
    <name type="scientific">Solanum pennellii</name>
    <name type="common">Tomato</name>
    <name type="synonym">Lycopersicon pennellii</name>
    <dbReference type="NCBI Taxonomy" id="28526"/>
    <lineage>
        <taxon>Eukaryota</taxon>
        <taxon>Viridiplantae</taxon>
        <taxon>Streptophyta</taxon>
        <taxon>Embryophyta</taxon>
        <taxon>Tracheophyta</taxon>
        <taxon>Spermatophyta</taxon>
        <taxon>Magnoliopsida</taxon>
        <taxon>eudicotyledons</taxon>
        <taxon>Gunneridae</taxon>
        <taxon>Pentapetalae</taxon>
        <taxon>asterids</taxon>
        <taxon>lamiids</taxon>
        <taxon>Solanales</taxon>
        <taxon>Solanaceae</taxon>
        <taxon>Solanoideae</taxon>
        <taxon>Solaneae</taxon>
        <taxon>Solanum</taxon>
        <taxon>Solanum subgen. Lycopersicon</taxon>
    </lineage>
</organism>
<dbReference type="InterPro" id="IPR053223">
    <property type="entry name" value="Prob_Methyltransferase"/>
</dbReference>
<dbReference type="RefSeq" id="XP_015069523.1">
    <property type="nucleotide sequence ID" value="XM_015214037.2"/>
</dbReference>
<dbReference type="InterPro" id="IPR004159">
    <property type="entry name" value="Put_SAM_MeTrfase"/>
</dbReference>
<comment type="subcellular location">
    <subcellularLocation>
        <location evidence="6">Endomembrane system</location>
        <topology evidence="6">Single-pass membrane protein</topology>
    </subcellularLocation>
    <subcellularLocation>
        <location evidence="1">Membrane</location>
        <topology evidence="1">Single-pass type II membrane protein</topology>
    </subcellularLocation>
</comment>
<name>A0ABM1GDD5_SOLPN</name>
<keyword evidence="7" id="KW-0175">Coiled coil</keyword>
<keyword evidence="8" id="KW-0472">Membrane</keyword>
<protein>
    <submittedName>
        <fullName evidence="10">Uncharacterized protein LOC107014185</fullName>
    </submittedName>
</protein>
<feature type="coiled-coil region" evidence="7">
    <location>
        <begin position="63"/>
        <end position="97"/>
    </location>
</feature>
<evidence type="ECO:0000256" key="8">
    <source>
        <dbReference type="SAM" id="Phobius"/>
    </source>
</evidence>
<keyword evidence="3" id="KW-0489">Methyltransferase</keyword>